<comment type="caution">
    <text evidence="7">The sequence shown here is derived from an EMBL/GenBank/DDBJ whole genome shotgun (WGS) entry which is preliminary data.</text>
</comment>
<evidence type="ECO:0000256" key="6">
    <source>
        <dbReference type="SAM" id="Phobius"/>
    </source>
</evidence>
<feature type="transmembrane region" description="Helical" evidence="6">
    <location>
        <begin position="176"/>
        <end position="203"/>
    </location>
</feature>
<evidence type="ECO:0000256" key="5">
    <source>
        <dbReference type="ARBA" id="ARBA00023136"/>
    </source>
</evidence>
<gene>
    <name evidence="7" type="ORF">LKD48_04825</name>
</gene>
<feature type="transmembrane region" description="Helical" evidence="6">
    <location>
        <begin position="212"/>
        <end position="228"/>
    </location>
</feature>
<evidence type="ECO:0000313" key="8">
    <source>
        <dbReference type="Proteomes" id="UP001198200"/>
    </source>
</evidence>
<feature type="transmembrane region" description="Helical" evidence="6">
    <location>
        <begin position="372"/>
        <end position="393"/>
    </location>
</feature>
<dbReference type="PANTHER" id="PTHR30474:SF3">
    <property type="entry name" value="PEPTIDOGLYCAN GLYCOSYLTRANSFERASE RODA"/>
    <property type="match status" value="1"/>
</dbReference>
<feature type="transmembrane region" description="Helical" evidence="6">
    <location>
        <begin position="40"/>
        <end position="59"/>
    </location>
</feature>
<proteinExistence type="predicted"/>
<dbReference type="EMBL" id="JAJEQN010000008">
    <property type="protein sequence ID" value="MCC2220971.1"/>
    <property type="molecule type" value="Genomic_DNA"/>
</dbReference>
<dbReference type="GO" id="GO:0008360">
    <property type="term" value="P:regulation of cell shape"/>
    <property type="evidence" value="ECO:0007669"/>
    <property type="project" value="UniProtKB-KW"/>
</dbReference>
<dbReference type="GO" id="GO:0005886">
    <property type="term" value="C:plasma membrane"/>
    <property type="evidence" value="ECO:0007669"/>
    <property type="project" value="TreeGrafter"/>
</dbReference>
<feature type="transmembrane region" description="Helical" evidence="6">
    <location>
        <begin position="255"/>
        <end position="274"/>
    </location>
</feature>
<dbReference type="AlphaFoldDB" id="A0AAE3E430"/>
<dbReference type="PANTHER" id="PTHR30474">
    <property type="entry name" value="CELL CYCLE PROTEIN"/>
    <property type="match status" value="1"/>
</dbReference>
<feature type="transmembrane region" description="Helical" evidence="6">
    <location>
        <begin position="65"/>
        <end position="84"/>
    </location>
</feature>
<keyword evidence="4 6" id="KW-1133">Transmembrane helix</keyword>
<feature type="transmembrane region" description="Helical" evidence="6">
    <location>
        <begin position="234"/>
        <end position="250"/>
    </location>
</feature>
<feature type="transmembrane region" description="Helical" evidence="6">
    <location>
        <begin position="405"/>
        <end position="423"/>
    </location>
</feature>
<accession>A0AAE3E430</accession>
<name>A0AAE3E430_9FIRM</name>
<feature type="transmembrane region" description="Helical" evidence="6">
    <location>
        <begin position="342"/>
        <end position="365"/>
    </location>
</feature>
<dbReference type="GO" id="GO:0015648">
    <property type="term" value="F:lipid-linked peptidoglycan transporter activity"/>
    <property type="evidence" value="ECO:0007669"/>
    <property type="project" value="TreeGrafter"/>
</dbReference>
<keyword evidence="2 6" id="KW-0812">Transmembrane</keyword>
<sequence length="446" mass="49898">MTTLLTSVCKYSMIIVMILYTVLAFWSLRYKSVENMRGCYWGMNLLTFSFLTLGFAVIAVKERSILIVGYYAAIMLYFMVYLLVYRHMYKKANLALLSHMLMFLSIGFILLTRLNPKQSIKQYIIVVGSSVLTLIVPKMFAKLKAARNWAIVMGIIGILMLGIVLVLGKITRGANLYINLGFFSFQPSEFVKISFVLLIAVLLRERTDIKRVLLSAVIAAVHGIILVASRDLGAALIFFVSYLMMLYVATKQKAYLFIGLIVGFFACIAAYYLFAHVRVRVQTWLHPFADFYGKGNQIGNSLFGIGTGGWFGQGLYKGQPSKTPEVIMDCIFTAVCEELGGIIGICLILICIACLLMFIAVAAELYLPFYKLIGIGLTAIYGTQVFLTIGGGIKFIPLTGVTLPLVSYGGSSVLSTFIIFGIMQELYIKRQNEVERLERIKERVHY</sequence>
<dbReference type="GO" id="GO:0032153">
    <property type="term" value="C:cell division site"/>
    <property type="evidence" value="ECO:0007669"/>
    <property type="project" value="TreeGrafter"/>
</dbReference>
<protein>
    <submittedName>
        <fullName evidence="7">FtsW/RodA/SpoVE family cell cycle protein</fullName>
    </submittedName>
</protein>
<dbReference type="GO" id="GO:0051301">
    <property type="term" value="P:cell division"/>
    <property type="evidence" value="ECO:0007669"/>
    <property type="project" value="InterPro"/>
</dbReference>
<keyword evidence="8" id="KW-1185">Reference proteome</keyword>
<dbReference type="Proteomes" id="UP001198200">
    <property type="component" value="Unassembled WGS sequence"/>
</dbReference>
<evidence type="ECO:0000313" key="7">
    <source>
        <dbReference type="EMBL" id="MCC2220971.1"/>
    </source>
</evidence>
<organism evidence="7 8">
    <name type="scientific">Anthropogastromicrobium aceti</name>
    <dbReference type="NCBI Taxonomy" id="2981768"/>
    <lineage>
        <taxon>Bacteria</taxon>
        <taxon>Bacillati</taxon>
        <taxon>Bacillota</taxon>
        <taxon>Clostridia</taxon>
        <taxon>Lachnospirales</taxon>
        <taxon>Lachnospiraceae</taxon>
        <taxon>Anthropogastromicrobium</taxon>
    </lineage>
</organism>
<keyword evidence="3" id="KW-0133">Cell shape</keyword>
<evidence type="ECO:0000256" key="2">
    <source>
        <dbReference type="ARBA" id="ARBA00022692"/>
    </source>
</evidence>
<evidence type="ECO:0000256" key="1">
    <source>
        <dbReference type="ARBA" id="ARBA00004141"/>
    </source>
</evidence>
<feature type="transmembrane region" description="Helical" evidence="6">
    <location>
        <begin position="12"/>
        <end position="28"/>
    </location>
</feature>
<evidence type="ECO:0000256" key="3">
    <source>
        <dbReference type="ARBA" id="ARBA00022960"/>
    </source>
</evidence>
<reference evidence="7 8" key="1">
    <citation type="submission" date="2021-10" db="EMBL/GenBank/DDBJ databases">
        <title>Anaerobic single-cell dispensing facilitates the cultivation of human gut bacteria.</title>
        <authorList>
            <person name="Afrizal A."/>
        </authorList>
    </citation>
    <scope>NUCLEOTIDE SEQUENCE [LARGE SCALE GENOMIC DNA]</scope>
    <source>
        <strain evidence="7 8">CLA-AA-H224</strain>
    </source>
</reference>
<feature type="transmembrane region" description="Helical" evidence="6">
    <location>
        <begin position="96"/>
        <end position="114"/>
    </location>
</feature>
<dbReference type="Pfam" id="PF01098">
    <property type="entry name" value="FTSW_RODA_SPOVE"/>
    <property type="match status" value="1"/>
</dbReference>
<comment type="subcellular location">
    <subcellularLocation>
        <location evidence="1">Membrane</location>
        <topology evidence="1">Multi-pass membrane protein</topology>
    </subcellularLocation>
</comment>
<feature type="transmembrane region" description="Helical" evidence="6">
    <location>
        <begin position="120"/>
        <end position="137"/>
    </location>
</feature>
<feature type="transmembrane region" description="Helical" evidence="6">
    <location>
        <begin position="149"/>
        <end position="170"/>
    </location>
</feature>
<keyword evidence="5 6" id="KW-0472">Membrane</keyword>
<dbReference type="RefSeq" id="WP_227102079.1">
    <property type="nucleotide sequence ID" value="NZ_JAJEQN010000008.1"/>
</dbReference>
<evidence type="ECO:0000256" key="4">
    <source>
        <dbReference type="ARBA" id="ARBA00022989"/>
    </source>
</evidence>
<dbReference type="InterPro" id="IPR001182">
    <property type="entry name" value="FtsW/RodA"/>
</dbReference>